<comment type="similarity">
    <text evidence="1">Belongs to the carbohydrate kinase PfkB family.</text>
</comment>
<evidence type="ECO:0000256" key="1">
    <source>
        <dbReference type="ARBA" id="ARBA00010688"/>
    </source>
</evidence>
<keyword evidence="3 5" id="KW-0418">Kinase</keyword>
<dbReference type="PANTHER" id="PTHR43320">
    <property type="entry name" value="SUGAR KINASE"/>
    <property type="match status" value="1"/>
</dbReference>
<keyword evidence="2" id="KW-0808">Transferase</keyword>
<evidence type="ECO:0000256" key="2">
    <source>
        <dbReference type="ARBA" id="ARBA00022679"/>
    </source>
</evidence>
<protein>
    <submittedName>
        <fullName evidence="5">Adenosine kinase</fullName>
    </submittedName>
</protein>
<dbReference type="EMBL" id="JACOGA010000016">
    <property type="protein sequence ID" value="MBC3875230.1"/>
    <property type="molecule type" value="Genomic_DNA"/>
</dbReference>
<sequence>MNKTYAIYGLGAALVDTEITLTDADLQAMKVDKGIMTLVDEARQTELIAALDQHLVASKRASGGSAANTIIAASYFGCNNFYSCKVANDENGAFYLADLKAAGVTTPGHFVPGSGITGKCLVMITPDAERTMNTFLGISAELSVAELDLDALKAARFAYIEGYLVTSPTGRAAAITLRQTAQEHGTAVAISLSDPAMVQFFRDGLLEMIGDGVDLIFCNRDEAIGFTNAASFEEACESLKKYAKQFAITCGADGAVVFDGEQYHQISAPKVAAIDTNGAGDMFAGAFLYGINQGCGFARAAEFANRAAATIVSQYGPRLQAQQYAQLRAQFFELN</sequence>
<evidence type="ECO:0000256" key="3">
    <source>
        <dbReference type="ARBA" id="ARBA00022777"/>
    </source>
</evidence>
<dbReference type="Gene3D" id="3.40.1190.20">
    <property type="match status" value="1"/>
</dbReference>
<reference evidence="5 6" key="1">
    <citation type="submission" date="2020-08" db="EMBL/GenBank/DDBJ databases">
        <title>Novel species isolated from subtropical streams in China.</title>
        <authorList>
            <person name="Lu H."/>
        </authorList>
    </citation>
    <scope>NUCLEOTIDE SEQUENCE [LARGE SCALE GENOMIC DNA]</scope>
    <source>
        <strain evidence="5 6">LX15W</strain>
    </source>
</reference>
<comment type="caution">
    <text evidence="5">The sequence shown here is derived from an EMBL/GenBank/DDBJ whole genome shotgun (WGS) entry which is preliminary data.</text>
</comment>
<proteinExistence type="inferred from homology"/>
<evidence type="ECO:0000313" key="6">
    <source>
        <dbReference type="Proteomes" id="UP000624279"/>
    </source>
</evidence>
<dbReference type="SUPFAM" id="SSF53613">
    <property type="entry name" value="Ribokinase-like"/>
    <property type="match status" value="1"/>
</dbReference>
<keyword evidence="6" id="KW-1185">Reference proteome</keyword>
<dbReference type="InterPro" id="IPR002173">
    <property type="entry name" value="Carboh/pur_kinase_PfkB_CS"/>
</dbReference>
<dbReference type="InterPro" id="IPR052700">
    <property type="entry name" value="Carb_kinase_PfkB-like"/>
</dbReference>
<gene>
    <name evidence="5" type="ORF">H8K55_16705</name>
</gene>
<accession>A0ABR6YF95</accession>
<dbReference type="RefSeq" id="WP_186943200.1">
    <property type="nucleotide sequence ID" value="NZ_JACOGA010000016.1"/>
</dbReference>
<dbReference type="Proteomes" id="UP000624279">
    <property type="component" value="Unassembled WGS sequence"/>
</dbReference>
<dbReference type="Gene3D" id="3.30.1110.10">
    <property type="match status" value="1"/>
</dbReference>
<dbReference type="Pfam" id="PF00294">
    <property type="entry name" value="PfkB"/>
    <property type="match status" value="1"/>
</dbReference>
<dbReference type="InterPro" id="IPR011611">
    <property type="entry name" value="PfkB_dom"/>
</dbReference>
<organism evidence="5 6">
    <name type="scientific">Undibacterium flavidum</name>
    <dbReference type="NCBI Taxonomy" id="2762297"/>
    <lineage>
        <taxon>Bacteria</taxon>
        <taxon>Pseudomonadati</taxon>
        <taxon>Pseudomonadota</taxon>
        <taxon>Betaproteobacteria</taxon>
        <taxon>Burkholderiales</taxon>
        <taxon>Oxalobacteraceae</taxon>
        <taxon>Undibacterium</taxon>
    </lineage>
</organism>
<dbReference type="GO" id="GO:0016301">
    <property type="term" value="F:kinase activity"/>
    <property type="evidence" value="ECO:0007669"/>
    <property type="project" value="UniProtKB-KW"/>
</dbReference>
<dbReference type="CDD" id="cd01168">
    <property type="entry name" value="adenosine_kinase"/>
    <property type="match status" value="1"/>
</dbReference>
<dbReference type="PROSITE" id="PS00584">
    <property type="entry name" value="PFKB_KINASES_2"/>
    <property type="match status" value="1"/>
</dbReference>
<dbReference type="InterPro" id="IPR029056">
    <property type="entry name" value="Ribokinase-like"/>
</dbReference>
<evidence type="ECO:0000259" key="4">
    <source>
        <dbReference type="Pfam" id="PF00294"/>
    </source>
</evidence>
<name>A0ABR6YF95_9BURK</name>
<feature type="domain" description="Carbohydrate kinase PfkB" evidence="4">
    <location>
        <begin position="59"/>
        <end position="319"/>
    </location>
</feature>
<dbReference type="PANTHER" id="PTHR43320:SF3">
    <property type="entry name" value="CARBOHYDRATE KINASE PFKB DOMAIN-CONTAINING PROTEIN"/>
    <property type="match status" value="1"/>
</dbReference>
<evidence type="ECO:0000313" key="5">
    <source>
        <dbReference type="EMBL" id="MBC3875230.1"/>
    </source>
</evidence>